<evidence type="ECO:0000256" key="1">
    <source>
        <dbReference type="SAM" id="MobiDB-lite"/>
    </source>
</evidence>
<feature type="compositionally biased region" description="Basic and acidic residues" evidence="1">
    <location>
        <begin position="1"/>
        <end position="10"/>
    </location>
</feature>
<feature type="region of interest" description="Disordered" evidence="1">
    <location>
        <begin position="1"/>
        <end position="25"/>
    </location>
</feature>
<gene>
    <name evidence="2" type="ORF">ACFPZ3_19635</name>
</gene>
<reference evidence="3" key="1">
    <citation type="journal article" date="2019" name="Int. J. Syst. Evol. Microbiol.">
        <title>The Global Catalogue of Microorganisms (GCM) 10K type strain sequencing project: providing services to taxonomists for standard genome sequencing and annotation.</title>
        <authorList>
            <consortium name="The Broad Institute Genomics Platform"/>
            <consortium name="The Broad Institute Genome Sequencing Center for Infectious Disease"/>
            <person name="Wu L."/>
            <person name="Ma J."/>
        </authorList>
    </citation>
    <scope>NUCLEOTIDE SEQUENCE [LARGE SCALE GENOMIC DNA]</scope>
    <source>
        <strain evidence="3">CCUG 53903</strain>
    </source>
</reference>
<dbReference type="RefSeq" id="WP_379515591.1">
    <property type="nucleotide sequence ID" value="NZ_JBHSPA010000023.1"/>
</dbReference>
<comment type="caution">
    <text evidence="2">The sequence shown here is derived from an EMBL/GenBank/DDBJ whole genome shotgun (WGS) entry which is preliminary data.</text>
</comment>
<protein>
    <submittedName>
        <fullName evidence="2">Uncharacterized protein</fullName>
    </submittedName>
</protein>
<evidence type="ECO:0000313" key="3">
    <source>
        <dbReference type="Proteomes" id="UP001596058"/>
    </source>
</evidence>
<name>A0ABW1CK22_9ACTN</name>
<keyword evidence="3" id="KW-1185">Reference proteome</keyword>
<evidence type="ECO:0000313" key="2">
    <source>
        <dbReference type="EMBL" id="MFC5826084.1"/>
    </source>
</evidence>
<sequence length="71" mass="7476">MGSLRHRADVRQAVAARPAEADSTGRRTVSIFTTTIFGLADPKVGAPNQALINGAVCAMLDRPIPTKATRS</sequence>
<accession>A0ABW1CK22</accession>
<proteinExistence type="predicted"/>
<organism evidence="2 3">
    <name type="scientific">Nonomuraea insulae</name>
    <dbReference type="NCBI Taxonomy" id="1616787"/>
    <lineage>
        <taxon>Bacteria</taxon>
        <taxon>Bacillati</taxon>
        <taxon>Actinomycetota</taxon>
        <taxon>Actinomycetes</taxon>
        <taxon>Streptosporangiales</taxon>
        <taxon>Streptosporangiaceae</taxon>
        <taxon>Nonomuraea</taxon>
    </lineage>
</organism>
<dbReference type="EMBL" id="JBHSPA010000023">
    <property type="protein sequence ID" value="MFC5826084.1"/>
    <property type="molecule type" value="Genomic_DNA"/>
</dbReference>
<dbReference type="Proteomes" id="UP001596058">
    <property type="component" value="Unassembled WGS sequence"/>
</dbReference>